<accession>A0A2P2DGP0</accession>
<proteinExistence type="predicted"/>
<dbReference type="RefSeq" id="WP_108960662.1">
    <property type="nucleotide sequence ID" value="NZ_BFAZ01000009.1"/>
</dbReference>
<evidence type="ECO:0000313" key="2">
    <source>
        <dbReference type="Proteomes" id="UP000245206"/>
    </source>
</evidence>
<evidence type="ECO:0000313" key="1">
    <source>
        <dbReference type="EMBL" id="GBF43792.1"/>
    </source>
</evidence>
<dbReference type="EMBL" id="BFAZ01000009">
    <property type="protein sequence ID" value="GBF43792.1"/>
    <property type="molecule type" value="Genomic_DNA"/>
</dbReference>
<sequence length="253" mass="29199">MNGSKIRLSLIFGIVLFTFPISAQVEKWKTCLRTHCISFHLPSNWYLTNRKSNGSSTKFDHFRTSPLKEESGREIIPAIVILFKESEKQQYLDPILFHLESKRYILVSNVKEYYNLQKLTEIKNKEVYQFLGMVGSFKDKEDTIVQHYITSTSGEFGFVIIVTCFESVYPRIEKDIKIFLNSLAYEKRVSPWNFVTVSEQLMKAKQMEANADTRLKTKKIEEISIALGELDDACELGSMSACELFSNLMNVGR</sequence>
<dbReference type="Proteomes" id="UP000245206">
    <property type="component" value="Unassembled WGS sequence"/>
</dbReference>
<comment type="caution">
    <text evidence="1">The sequence shown here is derived from an EMBL/GenBank/DDBJ whole genome shotgun (WGS) entry which is preliminary data.</text>
</comment>
<reference evidence="2" key="1">
    <citation type="journal article" date="2019" name="Microbiol. Immunol.">
        <title>Molecular and phenotypic characterization of Leptospira johnsonii sp. nov., Leptospira ellinghausenii sp. nov. and Leptospira ryugenii sp. nov. isolated from soil and water in Japan.</title>
        <authorList>
            <person name="Masuzawa T."/>
            <person name="Saito M."/>
            <person name="Nakao R."/>
            <person name="Nikaido Y."/>
            <person name="Matsumoto M."/>
            <person name="Ogawa M."/>
            <person name="Yokoyama M."/>
            <person name="Hidaka Y."/>
            <person name="Tomita J."/>
            <person name="Sakakibara K."/>
            <person name="Suzuki K."/>
            <person name="Yasuda S."/>
            <person name="Sato H."/>
            <person name="Yamaguchi M."/>
            <person name="Yoshida S.I."/>
            <person name="Koizumi N."/>
            <person name="Kawamura Y."/>
        </authorList>
    </citation>
    <scope>NUCLEOTIDE SEQUENCE [LARGE SCALE GENOMIC DNA]</scope>
    <source>
        <strain evidence="2">E18</strain>
    </source>
</reference>
<dbReference type="AlphaFoldDB" id="A0A2P2DGP0"/>
<dbReference type="OrthoDB" id="334600at2"/>
<gene>
    <name evidence="1" type="ORF">LPTSP2_30950</name>
</gene>
<organism evidence="1 2">
    <name type="scientific">Leptospira ellinghausenii</name>
    <dbReference type="NCBI Taxonomy" id="1917822"/>
    <lineage>
        <taxon>Bacteria</taxon>
        <taxon>Pseudomonadati</taxon>
        <taxon>Spirochaetota</taxon>
        <taxon>Spirochaetia</taxon>
        <taxon>Leptospirales</taxon>
        <taxon>Leptospiraceae</taxon>
        <taxon>Leptospira</taxon>
    </lineage>
</organism>
<name>A0A2P2DGP0_9LEPT</name>
<keyword evidence="2" id="KW-1185">Reference proteome</keyword>
<protein>
    <submittedName>
        <fullName evidence="1">Uncharacterized protein</fullName>
    </submittedName>
</protein>